<accession>A0A267G9P0</accession>
<dbReference type="GO" id="GO:0016020">
    <property type="term" value="C:membrane"/>
    <property type="evidence" value="ECO:0007669"/>
    <property type="project" value="TreeGrafter"/>
</dbReference>
<protein>
    <submittedName>
        <fullName evidence="3">Uncharacterized protein</fullName>
    </submittedName>
</protein>
<gene>
    <name evidence="3" type="ORF">BOX15_Mlig015232g1</name>
</gene>
<dbReference type="SUPFAM" id="SSF50985">
    <property type="entry name" value="RCC1/BLIP-II"/>
    <property type="match status" value="1"/>
</dbReference>
<dbReference type="STRING" id="282301.A0A267G9P0"/>
<organism evidence="3 4">
    <name type="scientific">Macrostomum lignano</name>
    <dbReference type="NCBI Taxonomy" id="282301"/>
    <lineage>
        <taxon>Eukaryota</taxon>
        <taxon>Metazoa</taxon>
        <taxon>Spiralia</taxon>
        <taxon>Lophotrochozoa</taxon>
        <taxon>Platyhelminthes</taxon>
        <taxon>Rhabditophora</taxon>
        <taxon>Macrostomorpha</taxon>
        <taxon>Macrostomida</taxon>
        <taxon>Macrostomidae</taxon>
        <taxon>Macrostomum</taxon>
    </lineage>
</organism>
<keyword evidence="4" id="KW-1185">Reference proteome</keyword>
<feature type="repeat" description="RCC1" evidence="1">
    <location>
        <begin position="364"/>
        <end position="417"/>
    </location>
</feature>
<feature type="compositionally biased region" description="Basic and acidic residues" evidence="2">
    <location>
        <begin position="36"/>
        <end position="52"/>
    </location>
</feature>
<sequence>MSATSNIVEAVIDKHDVCDGGPEAKKVKLNSANAEEKAANLDGNKPADKELEPLCNGNNGSHSVANGNGVTTVSKLTESAEKDSKEEEESKQPDGKAVANDAAEAETVEAPDDSSPGEVLWCGTTKWQLLHDKKAKLPNLYSPHRMESLIGVRISKVFSGTVACHVVLVTVEGQALTFGRNQLGQLGVGDRVTSVQARPVEALRNIRVVSAACGRSHTLFLTSRGEVFACGDNRSGQLGIGSVANGKDTGVPTPKPMAMPTVGSRRIAQVEAGGDFSLLIDSSGMMFTCGHPENGQLGHGSDSQYFEGTKLVHKMESRLAPIVSFVREEEGRGGRPGAKSVIEGVRVIAASCGPSHCACLDSEGRLWTWGFGGYGRLGHNSTRNELRPRLVNYFSNTRQRVDRVSCGGAYTIATTAPANPSAPPVTYLWGQQKSSGEANMYPKALMDLSGWSIRRLSAGNRSCAVLADTSCITWGPSPTFGELGHGDMVKSSARPMVCKALERVRVAEVAMGYAQCVFLVPLKSDGSDAEEKLGKYPVCRDK</sequence>
<dbReference type="PANTHER" id="PTHR46207:SF1">
    <property type="entry name" value="PROTEIN RCC2"/>
    <property type="match status" value="1"/>
</dbReference>
<dbReference type="PROSITE" id="PS50012">
    <property type="entry name" value="RCC1_3"/>
    <property type="match status" value="4"/>
</dbReference>
<feature type="repeat" description="RCC1" evidence="1">
    <location>
        <begin position="173"/>
        <end position="224"/>
    </location>
</feature>
<feature type="compositionally biased region" description="Basic and acidic residues" evidence="2">
    <location>
        <begin position="78"/>
        <end position="94"/>
    </location>
</feature>
<dbReference type="AlphaFoldDB" id="A0A267G9P0"/>
<evidence type="ECO:0000313" key="4">
    <source>
        <dbReference type="Proteomes" id="UP000215902"/>
    </source>
</evidence>
<dbReference type="PROSITE" id="PS00626">
    <property type="entry name" value="RCC1_2"/>
    <property type="match status" value="1"/>
</dbReference>
<dbReference type="OrthoDB" id="297375at2759"/>
<feature type="compositionally biased region" description="Acidic residues" evidence="2">
    <location>
        <begin position="103"/>
        <end position="112"/>
    </location>
</feature>
<dbReference type="EMBL" id="NIVC01000501">
    <property type="protein sequence ID" value="PAA82019.1"/>
    <property type="molecule type" value="Genomic_DNA"/>
</dbReference>
<feature type="compositionally biased region" description="Polar residues" evidence="2">
    <location>
        <begin position="56"/>
        <end position="77"/>
    </location>
</feature>
<dbReference type="Pfam" id="PF00415">
    <property type="entry name" value="RCC1"/>
    <property type="match status" value="1"/>
</dbReference>
<reference evidence="3 4" key="1">
    <citation type="submission" date="2017-06" db="EMBL/GenBank/DDBJ databases">
        <title>A platform for efficient transgenesis in Macrostomum lignano, a flatworm model organism for stem cell research.</title>
        <authorList>
            <person name="Berezikov E."/>
        </authorList>
    </citation>
    <scope>NUCLEOTIDE SEQUENCE [LARGE SCALE GENOMIC DNA]</scope>
    <source>
        <strain evidence="3">DV1</strain>
        <tissue evidence="3">Whole organism</tissue>
    </source>
</reference>
<evidence type="ECO:0000256" key="1">
    <source>
        <dbReference type="PROSITE-ProRule" id="PRU00235"/>
    </source>
</evidence>
<dbReference type="Proteomes" id="UP000215902">
    <property type="component" value="Unassembled WGS sequence"/>
</dbReference>
<dbReference type="PRINTS" id="PR00633">
    <property type="entry name" value="RCCNDNSATION"/>
</dbReference>
<dbReference type="PANTHER" id="PTHR46207">
    <property type="entry name" value="PROTEIN RCC2"/>
    <property type="match status" value="1"/>
</dbReference>
<dbReference type="GO" id="GO:0031267">
    <property type="term" value="F:small GTPase binding"/>
    <property type="evidence" value="ECO:0007669"/>
    <property type="project" value="TreeGrafter"/>
</dbReference>
<dbReference type="Gene3D" id="2.130.10.30">
    <property type="entry name" value="Regulator of chromosome condensation 1/beta-lactamase-inhibitor protein II"/>
    <property type="match status" value="2"/>
</dbReference>
<proteinExistence type="predicted"/>
<evidence type="ECO:0000313" key="3">
    <source>
        <dbReference type="EMBL" id="PAA82019.1"/>
    </source>
</evidence>
<dbReference type="InterPro" id="IPR028641">
    <property type="entry name" value="RCC2"/>
</dbReference>
<comment type="caution">
    <text evidence="3">The sequence shown here is derived from an EMBL/GenBank/DDBJ whole genome shotgun (WGS) entry which is preliminary data.</text>
</comment>
<feature type="repeat" description="RCC1" evidence="1">
    <location>
        <begin position="284"/>
        <end position="363"/>
    </location>
</feature>
<dbReference type="InterPro" id="IPR000408">
    <property type="entry name" value="Reg_chr_condens"/>
</dbReference>
<dbReference type="Pfam" id="PF13540">
    <property type="entry name" value="RCC1_2"/>
    <property type="match status" value="2"/>
</dbReference>
<name>A0A267G9P0_9PLAT</name>
<feature type="repeat" description="RCC1" evidence="1">
    <location>
        <begin position="225"/>
        <end position="283"/>
    </location>
</feature>
<evidence type="ECO:0000256" key="2">
    <source>
        <dbReference type="SAM" id="MobiDB-lite"/>
    </source>
</evidence>
<feature type="region of interest" description="Disordered" evidence="2">
    <location>
        <begin position="36"/>
        <end position="117"/>
    </location>
</feature>
<dbReference type="InterPro" id="IPR009091">
    <property type="entry name" value="RCC1/BLIP-II"/>
</dbReference>